<feature type="signal peptide" evidence="1">
    <location>
        <begin position="1"/>
        <end position="16"/>
    </location>
</feature>
<protein>
    <submittedName>
        <fullName evidence="2">Putative secreted protein</fullName>
    </submittedName>
</protein>
<name>A0A2M4B7Y2_9DIPT</name>
<proteinExistence type="predicted"/>
<feature type="chain" id="PRO_5014966987" evidence="1">
    <location>
        <begin position="17"/>
        <end position="67"/>
    </location>
</feature>
<sequence length="67" mass="7379">MLIIMCPFGLRASSSAFFVVVGNRCAPATRGETDSPLGRIPFAIEALLLHERLWPDVRSIAFGLGFW</sequence>
<evidence type="ECO:0000313" key="2">
    <source>
        <dbReference type="EMBL" id="MBW48918.1"/>
    </source>
</evidence>
<dbReference type="EMBL" id="GGFK01015597">
    <property type="protein sequence ID" value="MBW48918.1"/>
    <property type="molecule type" value="Transcribed_RNA"/>
</dbReference>
<reference evidence="2" key="1">
    <citation type="submission" date="2018-01" db="EMBL/GenBank/DDBJ databases">
        <title>An insight into the sialome of Amazonian anophelines.</title>
        <authorList>
            <person name="Ribeiro J.M."/>
            <person name="Scarpassa V."/>
            <person name="Calvo E."/>
        </authorList>
    </citation>
    <scope>NUCLEOTIDE SEQUENCE</scope>
    <source>
        <tissue evidence="2">Salivary glands</tissue>
    </source>
</reference>
<dbReference type="AlphaFoldDB" id="A0A2M4B7Y2"/>
<accession>A0A2M4B7Y2</accession>
<evidence type="ECO:0000256" key="1">
    <source>
        <dbReference type="SAM" id="SignalP"/>
    </source>
</evidence>
<keyword evidence="1" id="KW-0732">Signal</keyword>
<organism evidence="2">
    <name type="scientific">Anopheles triannulatus</name>
    <dbReference type="NCBI Taxonomy" id="58253"/>
    <lineage>
        <taxon>Eukaryota</taxon>
        <taxon>Metazoa</taxon>
        <taxon>Ecdysozoa</taxon>
        <taxon>Arthropoda</taxon>
        <taxon>Hexapoda</taxon>
        <taxon>Insecta</taxon>
        <taxon>Pterygota</taxon>
        <taxon>Neoptera</taxon>
        <taxon>Endopterygota</taxon>
        <taxon>Diptera</taxon>
        <taxon>Nematocera</taxon>
        <taxon>Culicoidea</taxon>
        <taxon>Culicidae</taxon>
        <taxon>Anophelinae</taxon>
        <taxon>Anopheles</taxon>
    </lineage>
</organism>